<feature type="transmembrane region" description="Helical" evidence="9">
    <location>
        <begin position="88"/>
        <end position="111"/>
    </location>
</feature>
<keyword evidence="4" id="KW-0716">Sensory transduction</keyword>
<evidence type="ECO:0000256" key="2">
    <source>
        <dbReference type="ARBA" id="ARBA00022475"/>
    </source>
</evidence>
<comment type="subcellular location">
    <subcellularLocation>
        <location evidence="1">Cell membrane</location>
        <topology evidence="1">Multi-pass membrane protein</topology>
    </subcellularLocation>
</comment>
<sequence>MYLFLCNLSLVDQCYTTSTNPKPLHMILTENYTISYSQCFLQLGFFCAAASTEVLLLFTMAYDPYIAICQPLHYNCVFNHNRCRQITAAIWLLGSLNSTLTTLLAFMPFQYNSPIFL</sequence>
<evidence type="ECO:0000256" key="5">
    <source>
        <dbReference type="ARBA" id="ARBA00022989"/>
    </source>
</evidence>
<dbReference type="InterPro" id="IPR050516">
    <property type="entry name" value="Olfactory_GPCR"/>
</dbReference>
<dbReference type="SUPFAM" id="SSF81321">
    <property type="entry name" value="Family A G protein-coupled receptor-like"/>
    <property type="match status" value="1"/>
</dbReference>
<evidence type="ECO:0000256" key="8">
    <source>
        <dbReference type="ARBA" id="ARBA00023170"/>
    </source>
</evidence>
<comment type="caution">
    <text evidence="11">The sequence shown here is derived from an EMBL/GenBank/DDBJ whole genome shotgun (WGS) entry which is preliminary data.</text>
</comment>
<dbReference type="InterPro" id="IPR000276">
    <property type="entry name" value="GPCR_Rhodpsn"/>
</dbReference>
<dbReference type="Proteomes" id="UP001162483">
    <property type="component" value="Unassembled WGS sequence"/>
</dbReference>
<dbReference type="InterPro" id="IPR017452">
    <property type="entry name" value="GPCR_Rhodpsn_7TM"/>
</dbReference>
<keyword evidence="7 9" id="KW-0472">Membrane</keyword>
<dbReference type="PROSITE" id="PS50262">
    <property type="entry name" value="G_PROTEIN_RECEP_F1_2"/>
    <property type="match status" value="1"/>
</dbReference>
<feature type="transmembrane region" description="Helical" evidence="9">
    <location>
        <begin position="40"/>
        <end position="62"/>
    </location>
</feature>
<keyword evidence="4" id="KW-0552">Olfaction</keyword>
<evidence type="ECO:0000256" key="3">
    <source>
        <dbReference type="ARBA" id="ARBA00022692"/>
    </source>
</evidence>
<keyword evidence="8" id="KW-0675">Receptor</keyword>
<evidence type="ECO:0000313" key="12">
    <source>
        <dbReference type="Proteomes" id="UP001162483"/>
    </source>
</evidence>
<feature type="domain" description="G-protein coupled receptors family 1 profile" evidence="10">
    <location>
        <begin position="1"/>
        <end position="117"/>
    </location>
</feature>
<dbReference type="EMBL" id="CATNWA010020505">
    <property type="protein sequence ID" value="CAI9618708.1"/>
    <property type="molecule type" value="Genomic_DNA"/>
</dbReference>
<organism evidence="11 12">
    <name type="scientific">Staurois parvus</name>
    <dbReference type="NCBI Taxonomy" id="386267"/>
    <lineage>
        <taxon>Eukaryota</taxon>
        <taxon>Metazoa</taxon>
        <taxon>Chordata</taxon>
        <taxon>Craniata</taxon>
        <taxon>Vertebrata</taxon>
        <taxon>Euteleostomi</taxon>
        <taxon>Amphibia</taxon>
        <taxon>Batrachia</taxon>
        <taxon>Anura</taxon>
        <taxon>Neobatrachia</taxon>
        <taxon>Ranoidea</taxon>
        <taxon>Ranidae</taxon>
        <taxon>Staurois</taxon>
    </lineage>
</organism>
<evidence type="ECO:0000313" key="11">
    <source>
        <dbReference type="EMBL" id="CAI9618708.1"/>
    </source>
</evidence>
<evidence type="ECO:0000256" key="6">
    <source>
        <dbReference type="ARBA" id="ARBA00023040"/>
    </source>
</evidence>
<evidence type="ECO:0000259" key="10">
    <source>
        <dbReference type="PROSITE" id="PS50262"/>
    </source>
</evidence>
<keyword evidence="6" id="KW-0297">G-protein coupled receptor</keyword>
<gene>
    <name evidence="11" type="ORF">SPARVUS_LOCUS15715103</name>
</gene>
<keyword evidence="3 9" id="KW-0812">Transmembrane</keyword>
<keyword evidence="12" id="KW-1185">Reference proteome</keyword>
<dbReference type="Pfam" id="PF00001">
    <property type="entry name" value="7tm_1"/>
    <property type="match status" value="1"/>
</dbReference>
<reference evidence="11" key="1">
    <citation type="submission" date="2023-05" db="EMBL/GenBank/DDBJ databases">
        <authorList>
            <person name="Stuckert A."/>
        </authorList>
    </citation>
    <scope>NUCLEOTIDE SEQUENCE</scope>
</reference>
<dbReference type="PANTHER" id="PTHR26452">
    <property type="entry name" value="OLFACTORY RECEPTOR"/>
    <property type="match status" value="1"/>
</dbReference>
<evidence type="ECO:0000256" key="1">
    <source>
        <dbReference type="ARBA" id="ARBA00004651"/>
    </source>
</evidence>
<keyword evidence="5 9" id="KW-1133">Transmembrane helix</keyword>
<proteinExistence type="predicted"/>
<keyword evidence="2" id="KW-1003">Cell membrane</keyword>
<evidence type="ECO:0000256" key="7">
    <source>
        <dbReference type="ARBA" id="ARBA00023136"/>
    </source>
</evidence>
<evidence type="ECO:0000256" key="4">
    <source>
        <dbReference type="ARBA" id="ARBA00022725"/>
    </source>
</evidence>
<name>A0ABN9HGB8_9NEOB</name>
<accession>A0ABN9HGB8</accession>
<protein>
    <recommendedName>
        <fullName evidence="10">G-protein coupled receptors family 1 profile domain-containing protein</fullName>
    </recommendedName>
</protein>
<evidence type="ECO:0000256" key="9">
    <source>
        <dbReference type="SAM" id="Phobius"/>
    </source>
</evidence>
<keyword evidence="6" id="KW-0807">Transducer</keyword>
<dbReference type="Gene3D" id="1.20.1070.10">
    <property type="entry name" value="Rhodopsin 7-helix transmembrane proteins"/>
    <property type="match status" value="1"/>
</dbReference>
<dbReference type="PRINTS" id="PR00237">
    <property type="entry name" value="GPCRRHODOPSN"/>
</dbReference>